<dbReference type="EMBL" id="FXXP01000002">
    <property type="protein sequence ID" value="SMX29489.1"/>
    <property type="molecule type" value="Genomic_DNA"/>
</dbReference>
<dbReference type="OrthoDB" id="7852137at2"/>
<organism evidence="2 3">
    <name type="scientific">Pelagimonas phthalicica</name>
    <dbReference type="NCBI Taxonomy" id="1037362"/>
    <lineage>
        <taxon>Bacteria</taxon>
        <taxon>Pseudomonadati</taxon>
        <taxon>Pseudomonadota</taxon>
        <taxon>Alphaproteobacteria</taxon>
        <taxon>Rhodobacterales</taxon>
        <taxon>Roseobacteraceae</taxon>
        <taxon>Pelagimonas</taxon>
    </lineage>
</organism>
<dbReference type="AlphaFoldDB" id="A0A238JFR1"/>
<proteinExistence type="predicted"/>
<protein>
    <submittedName>
        <fullName evidence="2">Uncharacterized protein</fullName>
    </submittedName>
</protein>
<keyword evidence="1" id="KW-0472">Membrane</keyword>
<name>A0A238JFR1_9RHOB</name>
<evidence type="ECO:0000313" key="3">
    <source>
        <dbReference type="Proteomes" id="UP000225972"/>
    </source>
</evidence>
<dbReference type="RefSeq" id="WP_099247545.1">
    <property type="nucleotide sequence ID" value="NZ_FXXP01000002.1"/>
</dbReference>
<evidence type="ECO:0000256" key="1">
    <source>
        <dbReference type="SAM" id="Phobius"/>
    </source>
</evidence>
<dbReference type="Proteomes" id="UP000225972">
    <property type="component" value="Unassembled WGS sequence"/>
</dbReference>
<sequence length="371" mass="41443">MTEAYTFRSKARLDRARADLLGWYLAHDDQDLSAPFNRKSFEDSLAKDSPLIWALKEHGGGSYKGTLAYLRNCIQISEQQWKPAESFEQILAAALANNAALGKPQSQANQGLPEPEGRAALEKPRVRLSQITRSLILLALAWCCFQLIMVSVLRVSLSRDLSTPVSAVEKSLSELSFSLPAAVGFCFGSDDKNCEKADDAVAMKRRALEDIEQTRAEIGLILSKLARLSSGPHPGWSITPLGENCAPLAEENLEEDQELVLGFCRLRERLSEYGLCLSNHPAVRGNQCEEVLRLALVDTIFDCPDCGDRPVNIFNQRLELRQEMFNAAALATKANQLSSLPMIARFTYRKIHQDLRFAQSRLEHYLADFTR</sequence>
<accession>A0A238JFR1</accession>
<keyword evidence="1" id="KW-0812">Transmembrane</keyword>
<reference evidence="3" key="1">
    <citation type="submission" date="2017-05" db="EMBL/GenBank/DDBJ databases">
        <authorList>
            <person name="Rodrigo-Torres L."/>
            <person name="Arahal R. D."/>
            <person name="Lucena T."/>
        </authorList>
    </citation>
    <scope>NUCLEOTIDE SEQUENCE [LARGE SCALE GENOMIC DNA]</scope>
    <source>
        <strain evidence="3">CECT 8649</strain>
    </source>
</reference>
<evidence type="ECO:0000313" key="2">
    <source>
        <dbReference type="EMBL" id="SMX29489.1"/>
    </source>
</evidence>
<feature type="transmembrane region" description="Helical" evidence="1">
    <location>
        <begin position="135"/>
        <end position="157"/>
    </location>
</feature>
<keyword evidence="3" id="KW-1185">Reference proteome</keyword>
<gene>
    <name evidence="2" type="ORF">TRP8649_03625</name>
</gene>
<keyword evidence="1" id="KW-1133">Transmembrane helix</keyword>